<comment type="similarity">
    <text evidence="1 2">Belongs to the calycin superfamily. Lipocalin family.</text>
</comment>
<evidence type="ECO:0000256" key="2">
    <source>
        <dbReference type="PIRNR" id="PIRNR036893"/>
    </source>
</evidence>
<dbReference type="SUPFAM" id="SSF50814">
    <property type="entry name" value="Lipocalins"/>
    <property type="match status" value="1"/>
</dbReference>
<dbReference type="InterPro" id="IPR012674">
    <property type="entry name" value="Calycin"/>
</dbReference>
<evidence type="ECO:0000313" key="4">
    <source>
        <dbReference type="EMBL" id="KAF0306847.1"/>
    </source>
</evidence>
<evidence type="ECO:0000259" key="3">
    <source>
        <dbReference type="Pfam" id="PF08212"/>
    </source>
</evidence>
<protein>
    <submittedName>
        <fullName evidence="4">Apolipoprotein D</fullName>
    </submittedName>
</protein>
<proteinExistence type="inferred from homology"/>
<dbReference type="EMBL" id="VIIS01000626">
    <property type="protein sequence ID" value="KAF0306847.1"/>
    <property type="molecule type" value="Genomic_DNA"/>
</dbReference>
<dbReference type="Pfam" id="PF08212">
    <property type="entry name" value="Lipocalin_2"/>
    <property type="match status" value="1"/>
</dbReference>
<feature type="chain" id="PRO_5025721384" evidence="2">
    <location>
        <begin position="23"/>
        <end position="195"/>
    </location>
</feature>
<evidence type="ECO:0000256" key="1">
    <source>
        <dbReference type="ARBA" id="ARBA00006889"/>
    </source>
</evidence>
<keyword evidence="4" id="KW-0449">Lipoprotein</keyword>
<reference evidence="4 5" key="1">
    <citation type="submission" date="2019-07" db="EMBL/GenBank/DDBJ databases">
        <title>Draft genome assembly of a fouling barnacle, Amphibalanus amphitrite (Darwin, 1854): The first reference genome for Thecostraca.</title>
        <authorList>
            <person name="Kim W."/>
        </authorList>
    </citation>
    <scope>NUCLEOTIDE SEQUENCE [LARGE SCALE GENOMIC DNA]</scope>
    <source>
        <strain evidence="4">SNU_AA5</strain>
        <tissue evidence="4">Soma without cirri and trophi</tissue>
    </source>
</reference>
<keyword evidence="5" id="KW-1185">Reference proteome</keyword>
<organism evidence="4 5">
    <name type="scientific">Amphibalanus amphitrite</name>
    <name type="common">Striped barnacle</name>
    <name type="synonym">Balanus amphitrite</name>
    <dbReference type="NCBI Taxonomy" id="1232801"/>
    <lineage>
        <taxon>Eukaryota</taxon>
        <taxon>Metazoa</taxon>
        <taxon>Ecdysozoa</taxon>
        <taxon>Arthropoda</taxon>
        <taxon>Crustacea</taxon>
        <taxon>Multicrustacea</taxon>
        <taxon>Cirripedia</taxon>
        <taxon>Thoracica</taxon>
        <taxon>Thoracicalcarea</taxon>
        <taxon>Balanomorpha</taxon>
        <taxon>Balanoidea</taxon>
        <taxon>Balanidae</taxon>
        <taxon>Amphibalaninae</taxon>
        <taxon>Amphibalanus</taxon>
    </lineage>
</organism>
<gene>
    <name evidence="4" type="primary">Apod_3</name>
    <name evidence="4" type="ORF">FJT64_021744</name>
</gene>
<feature type="domain" description="Lipocalin/cytosolic fatty-acid binding" evidence="3">
    <location>
        <begin position="42"/>
        <end position="188"/>
    </location>
</feature>
<dbReference type="AlphaFoldDB" id="A0A6A4WH90"/>
<dbReference type="GO" id="GO:0006629">
    <property type="term" value="P:lipid metabolic process"/>
    <property type="evidence" value="ECO:0007669"/>
    <property type="project" value="TreeGrafter"/>
</dbReference>
<dbReference type="OrthoDB" id="565904at2759"/>
<comment type="caution">
    <text evidence="4">The sequence shown here is derived from an EMBL/GenBank/DDBJ whole genome shotgun (WGS) entry which is preliminary data.</text>
</comment>
<dbReference type="GO" id="GO:0005737">
    <property type="term" value="C:cytoplasm"/>
    <property type="evidence" value="ECO:0007669"/>
    <property type="project" value="TreeGrafter"/>
</dbReference>
<dbReference type="PANTHER" id="PTHR10612">
    <property type="entry name" value="APOLIPOPROTEIN D"/>
    <property type="match status" value="1"/>
</dbReference>
<feature type="signal peptide" evidence="2">
    <location>
        <begin position="1"/>
        <end position="22"/>
    </location>
</feature>
<accession>A0A6A4WH90</accession>
<name>A0A6A4WH90_AMPAM</name>
<dbReference type="PIRSF" id="PIRSF036893">
    <property type="entry name" value="Lipocalin_ApoD"/>
    <property type="match status" value="1"/>
</dbReference>
<sequence length="195" mass="22044">MTSQRRALQLLVVMGVLVPSSGQLPFLGRCPAPPAVHHFNTYHYLGKWYEHSRYFSLASLAGKCTHFIYTDQGYGRIGVENQQIKLLTGKLNSVVGVARVVDPHYSGRLRVVATNLPSLGTGPNYIVVDTDYSSYAAVWSCADFKLFNLQTLQILTRHRRPEPHLVADLRHRLRYYGLNTEKLAKTNQEDCPHGY</sequence>
<dbReference type="Gene3D" id="2.40.128.20">
    <property type="match status" value="1"/>
</dbReference>
<dbReference type="GO" id="GO:0000302">
    <property type="term" value="P:response to reactive oxygen species"/>
    <property type="evidence" value="ECO:0007669"/>
    <property type="project" value="TreeGrafter"/>
</dbReference>
<dbReference type="PANTHER" id="PTHR10612:SF34">
    <property type="entry name" value="APOLIPOPROTEIN D"/>
    <property type="match status" value="1"/>
</dbReference>
<dbReference type="Proteomes" id="UP000440578">
    <property type="component" value="Unassembled WGS sequence"/>
</dbReference>
<dbReference type="InterPro" id="IPR022271">
    <property type="entry name" value="Lipocalin_ApoD"/>
</dbReference>
<evidence type="ECO:0000313" key="5">
    <source>
        <dbReference type="Proteomes" id="UP000440578"/>
    </source>
</evidence>
<keyword evidence="2" id="KW-0732">Signal</keyword>
<dbReference type="InterPro" id="IPR000566">
    <property type="entry name" value="Lipocln_cytosolic_FA-bd_dom"/>
</dbReference>